<dbReference type="EMBL" id="FMZE01000010">
    <property type="protein sequence ID" value="SDD58838.1"/>
    <property type="molecule type" value="Genomic_DNA"/>
</dbReference>
<dbReference type="PRINTS" id="PR00983">
    <property type="entry name" value="TRNASYNTHCYS"/>
</dbReference>
<keyword evidence="4" id="KW-0067">ATP-binding</keyword>
<keyword evidence="7" id="KW-1185">Reference proteome</keyword>
<dbReference type="Gene3D" id="3.40.50.620">
    <property type="entry name" value="HUPs"/>
    <property type="match status" value="1"/>
</dbReference>
<dbReference type="STRING" id="530584.SAMN05421630_11088"/>
<name>A0A222VRF6_9PSEU</name>
<evidence type="ECO:0000256" key="2">
    <source>
        <dbReference type="ARBA" id="ARBA00022598"/>
    </source>
</evidence>
<dbReference type="InterPro" id="IPR032678">
    <property type="entry name" value="tRNA-synt_1_cat_dom"/>
</dbReference>
<keyword evidence="3" id="KW-0547">Nucleotide-binding</keyword>
<feature type="domain" description="tRNA synthetases class I catalytic" evidence="5">
    <location>
        <begin position="30"/>
        <end position="321"/>
    </location>
</feature>
<dbReference type="AlphaFoldDB" id="A0A222VRF6"/>
<organism evidence="6 7">
    <name type="scientific">Prauserella marina</name>
    <dbReference type="NCBI Taxonomy" id="530584"/>
    <lineage>
        <taxon>Bacteria</taxon>
        <taxon>Bacillati</taxon>
        <taxon>Actinomycetota</taxon>
        <taxon>Actinomycetes</taxon>
        <taxon>Pseudonocardiales</taxon>
        <taxon>Pseudonocardiaceae</taxon>
        <taxon>Prauserella</taxon>
    </lineage>
</organism>
<sequence length="381" mass="40558">MTFESMTRKRPIAGASAVSIGGHRVRLLDRARIYACGVTPYDVTHVGQAATFLWVDTLARVLRVLGVEPLVCRNVTDVDDVLHDVARHRGTPYDQLASFEQFEFEGDMAALGVRAPDHAPVAHGFIDPVRRLAAALVESGTAYAREGSVYFRGAGVADRAGLDEETALRLAEANGGRPDDPAKDHPLDVAVWQAAEPGHPAWSSPWGRGRPGWHAGCVAMATSVFGIGVDIHAGGADLRFPHHAYHAAMAEALTGTAPYARAWLHAGTVRVGGVKMAKSEGNLVAVRDVLAEHPAPVLRLAVIDRPWHSDWDYAPSVLDAAAGRLAKLYRAAGRPGESDEAVVEKLRLLLADELDVPAAIDLATEVGGSAARLLVATMGLT</sequence>
<dbReference type="GO" id="GO:0004817">
    <property type="term" value="F:cysteine-tRNA ligase activity"/>
    <property type="evidence" value="ECO:0007669"/>
    <property type="project" value="TreeGrafter"/>
</dbReference>
<dbReference type="GO" id="GO:0005829">
    <property type="term" value="C:cytosol"/>
    <property type="evidence" value="ECO:0007669"/>
    <property type="project" value="TreeGrafter"/>
</dbReference>
<dbReference type="InterPro" id="IPR024909">
    <property type="entry name" value="Cys-tRNA/MSH_ligase"/>
</dbReference>
<evidence type="ECO:0000256" key="1">
    <source>
        <dbReference type="ARBA" id="ARBA00011245"/>
    </source>
</evidence>
<dbReference type="OrthoDB" id="9815130at2"/>
<dbReference type="GO" id="GO:0005524">
    <property type="term" value="F:ATP binding"/>
    <property type="evidence" value="ECO:0007669"/>
    <property type="project" value="UniProtKB-KW"/>
</dbReference>
<dbReference type="InterPro" id="IPR014729">
    <property type="entry name" value="Rossmann-like_a/b/a_fold"/>
</dbReference>
<dbReference type="RefSeq" id="WP_091808674.1">
    <property type="nucleotide sequence ID" value="NZ_CP016353.1"/>
</dbReference>
<accession>A0A222VRF6</accession>
<keyword evidence="6" id="KW-0030">Aminoacyl-tRNA synthetase</keyword>
<keyword evidence="2" id="KW-0436">Ligase</keyword>
<evidence type="ECO:0000256" key="3">
    <source>
        <dbReference type="ARBA" id="ARBA00022741"/>
    </source>
</evidence>
<dbReference type="GO" id="GO:0006423">
    <property type="term" value="P:cysteinyl-tRNA aminoacylation"/>
    <property type="evidence" value="ECO:0007669"/>
    <property type="project" value="TreeGrafter"/>
</dbReference>
<dbReference type="KEGG" id="pmad:BAY61_17650"/>
<evidence type="ECO:0000313" key="6">
    <source>
        <dbReference type="EMBL" id="SDD58838.1"/>
    </source>
</evidence>
<dbReference type="Pfam" id="PF01406">
    <property type="entry name" value="tRNA-synt_1e"/>
    <property type="match status" value="1"/>
</dbReference>
<gene>
    <name evidence="6" type="ORF">SAMN05421630_11088</name>
</gene>
<comment type="subunit">
    <text evidence="1">Monomer.</text>
</comment>
<proteinExistence type="predicted"/>
<dbReference type="PANTHER" id="PTHR10890">
    <property type="entry name" value="CYSTEINYL-TRNA SYNTHETASE"/>
    <property type="match status" value="1"/>
</dbReference>
<evidence type="ECO:0000259" key="5">
    <source>
        <dbReference type="Pfam" id="PF01406"/>
    </source>
</evidence>
<dbReference type="PANTHER" id="PTHR10890:SF3">
    <property type="entry name" value="CYSTEINE--TRNA LIGASE, CYTOPLASMIC"/>
    <property type="match status" value="1"/>
</dbReference>
<evidence type="ECO:0000256" key="4">
    <source>
        <dbReference type="ARBA" id="ARBA00022840"/>
    </source>
</evidence>
<protein>
    <submittedName>
        <fullName evidence="6">Cysteinyl-tRNA synthetase</fullName>
    </submittedName>
</protein>
<evidence type="ECO:0000313" key="7">
    <source>
        <dbReference type="Proteomes" id="UP000199494"/>
    </source>
</evidence>
<dbReference type="SUPFAM" id="SSF52374">
    <property type="entry name" value="Nucleotidylyl transferase"/>
    <property type="match status" value="1"/>
</dbReference>
<reference evidence="6 7" key="1">
    <citation type="submission" date="2016-10" db="EMBL/GenBank/DDBJ databases">
        <authorList>
            <person name="de Groot N.N."/>
        </authorList>
    </citation>
    <scope>NUCLEOTIDE SEQUENCE [LARGE SCALE GENOMIC DNA]</scope>
    <source>
        <strain evidence="6 7">CGMCC 4.5506</strain>
    </source>
</reference>
<dbReference type="Proteomes" id="UP000199494">
    <property type="component" value="Unassembled WGS sequence"/>
</dbReference>